<dbReference type="Pfam" id="PF13735">
    <property type="entry name" value="tRNA_NucTran2_2"/>
    <property type="match status" value="1"/>
</dbReference>
<comment type="similarity">
    <text evidence="9">Belongs to the tRNA nucleotidyltransferase/poly(A) polymerase family.</text>
</comment>
<evidence type="ECO:0000256" key="6">
    <source>
        <dbReference type="ARBA" id="ARBA00022741"/>
    </source>
</evidence>
<dbReference type="KEGG" id="clt:CM240_0554"/>
<keyword evidence="7" id="KW-0460">Magnesium</keyword>
<dbReference type="PANTHER" id="PTHR46173:SF1">
    <property type="entry name" value="CCA TRNA NUCLEOTIDYLTRANSFERASE 1, MITOCHONDRIAL"/>
    <property type="match status" value="1"/>
</dbReference>
<accession>W6RVT5</accession>
<evidence type="ECO:0000256" key="4">
    <source>
        <dbReference type="ARBA" id="ARBA00022695"/>
    </source>
</evidence>
<keyword evidence="5" id="KW-0479">Metal-binding</keyword>
<dbReference type="GO" id="GO:0004810">
    <property type="term" value="F:CCA tRNA nucleotidyltransferase activity"/>
    <property type="evidence" value="ECO:0007669"/>
    <property type="project" value="UniProtKB-EC"/>
</dbReference>
<dbReference type="RefSeq" id="WP_044036232.1">
    <property type="nucleotide sequence ID" value="NZ_HG917868.1"/>
</dbReference>
<keyword evidence="2 9" id="KW-0808">Transferase</keyword>
<evidence type="ECO:0000256" key="3">
    <source>
        <dbReference type="ARBA" id="ARBA00022694"/>
    </source>
</evidence>
<dbReference type="SUPFAM" id="SSF81891">
    <property type="entry name" value="Poly A polymerase C-terminal region-like"/>
    <property type="match status" value="1"/>
</dbReference>
<protein>
    <submittedName>
        <fullName evidence="13">Poly(A) polymerase</fullName>
        <ecNumber evidence="13">2.7.7.72</ecNumber>
    </submittedName>
</protein>
<organism evidence="13 14">
    <name type="scientific">Clostridium bornimense</name>
    <dbReference type="NCBI Taxonomy" id="1216932"/>
    <lineage>
        <taxon>Bacteria</taxon>
        <taxon>Bacillati</taxon>
        <taxon>Bacillota</taxon>
        <taxon>Clostridia</taxon>
        <taxon>Eubacteriales</taxon>
        <taxon>Clostridiaceae</taxon>
        <taxon>Clostridium</taxon>
    </lineage>
</organism>
<dbReference type="HOGENOM" id="CLU_015961_3_1_9"/>
<dbReference type="InterPro" id="IPR032810">
    <property type="entry name" value="CCA-adding_enz_C"/>
</dbReference>
<dbReference type="PANTHER" id="PTHR46173">
    <property type="entry name" value="CCA TRNA NUCLEOTIDYLTRANSFERASE 1, MITOCHONDRIAL"/>
    <property type="match status" value="1"/>
</dbReference>
<sequence>MNINIPSTVSNIIKILESHGFEAYVVGGCVRDSILGRVPNDWDITTDALPEKVMEVFKDIGATVVPTGIKHGTVTVIINNDSYEITTYRIDGEYKDSRRPEEVIFTSKLQEDLARRDFTINAMAFNPKEGLKDYFNGIDDLKERKIKTVRNPMDRFEEDALRMLRAIRFSAQLTFDIEEETIEAIKKLSSNIKNISVERIREEFNKIILSDNPRSIYDLYEYGLLENFLPEFQFAINTKQNNPHHIYTVGEHIIKSMENIDKELILRLTMLLHDIGKPKTITTDENGIDHFYNHPLVSKDMAEDILRRMKYDNNTIAKVLLLVQYHDQRVNSKKSIRKLLSKVEEENFNDLIKVWIADIKAQNPKFIEEKIDAINSIKDKLKEIIESNQCFSLKDLAISGKDLIKLGIKPGKEIGMILNKLLEEVIESPDKNEKEKLIEIVMNMDNSIYS</sequence>
<dbReference type="eggNOG" id="COG0617">
    <property type="taxonomic scope" value="Bacteria"/>
</dbReference>
<gene>
    <name evidence="13" type="ORF">CM240_0554</name>
</gene>
<evidence type="ECO:0000259" key="11">
    <source>
        <dbReference type="Pfam" id="PF12627"/>
    </source>
</evidence>
<evidence type="ECO:0000256" key="7">
    <source>
        <dbReference type="ARBA" id="ARBA00022842"/>
    </source>
</evidence>
<dbReference type="PATRIC" id="fig|1216932.3.peg.538"/>
<evidence type="ECO:0000256" key="1">
    <source>
        <dbReference type="ARBA" id="ARBA00001946"/>
    </source>
</evidence>
<name>W6RVT5_9CLOT</name>
<keyword evidence="3" id="KW-0819">tRNA processing</keyword>
<evidence type="ECO:0000313" key="13">
    <source>
        <dbReference type="EMBL" id="CDM67719.1"/>
    </source>
</evidence>
<dbReference type="GO" id="GO:0046872">
    <property type="term" value="F:metal ion binding"/>
    <property type="evidence" value="ECO:0007669"/>
    <property type="project" value="UniProtKB-KW"/>
</dbReference>
<dbReference type="EC" id="2.7.7.72" evidence="13"/>
<feature type="domain" description="CCA-adding enzyme C-terminal" evidence="12">
    <location>
        <begin position="298"/>
        <end position="440"/>
    </location>
</feature>
<dbReference type="Gene3D" id="1.10.3090.10">
    <property type="entry name" value="cca-adding enzyme, domain 2"/>
    <property type="match status" value="1"/>
</dbReference>
<dbReference type="NCBIfam" id="NF009814">
    <property type="entry name" value="PRK13299.1"/>
    <property type="match status" value="1"/>
</dbReference>
<keyword evidence="8 9" id="KW-0694">RNA-binding</keyword>
<evidence type="ECO:0000256" key="8">
    <source>
        <dbReference type="ARBA" id="ARBA00022884"/>
    </source>
</evidence>
<dbReference type="Gene3D" id="1.10.246.80">
    <property type="match status" value="1"/>
</dbReference>
<dbReference type="EMBL" id="HG917868">
    <property type="protein sequence ID" value="CDM67719.1"/>
    <property type="molecule type" value="Genomic_DNA"/>
</dbReference>
<dbReference type="GO" id="GO:0000049">
    <property type="term" value="F:tRNA binding"/>
    <property type="evidence" value="ECO:0007669"/>
    <property type="project" value="TreeGrafter"/>
</dbReference>
<comment type="cofactor">
    <cofactor evidence="1">
        <name>Mg(2+)</name>
        <dbReference type="ChEBI" id="CHEBI:18420"/>
    </cofactor>
</comment>
<feature type="domain" description="Poly A polymerase head" evidence="10">
    <location>
        <begin position="23"/>
        <end position="146"/>
    </location>
</feature>
<dbReference type="InterPro" id="IPR043519">
    <property type="entry name" value="NT_sf"/>
</dbReference>
<dbReference type="GO" id="GO:0000166">
    <property type="term" value="F:nucleotide binding"/>
    <property type="evidence" value="ECO:0007669"/>
    <property type="project" value="UniProtKB-KW"/>
</dbReference>
<dbReference type="AlphaFoldDB" id="W6RVT5"/>
<dbReference type="GO" id="GO:0008033">
    <property type="term" value="P:tRNA processing"/>
    <property type="evidence" value="ECO:0007669"/>
    <property type="project" value="UniProtKB-KW"/>
</dbReference>
<evidence type="ECO:0000256" key="9">
    <source>
        <dbReference type="RuleBase" id="RU003953"/>
    </source>
</evidence>
<evidence type="ECO:0000259" key="12">
    <source>
        <dbReference type="Pfam" id="PF13735"/>
    </source>
</evidence>
<evidence type="ECO:0000256" key="5">
    <source>
        <dbReference type="ARBA" id="ARBA00022723"/>
    </source>
</evidence>
<dbReference type="Proteomes" id="UP000019426">
    <property type="component" value="Chromosome M2/40_rep1"/>
</dbReference>
<evidence type="ECO:0000313" key="14">
    <source>
        <dbReference type="Proteomes" id="UP000019426"/>
    </source>
</evidence>
<dbReference type="Gene3D" id="3.30.460.10">
    <property type="entry name" value="Beta Polymerase, domain 2"/>
    <property type="match status" value="1"/>
</dbReference>
<dbReference type="Pfam" id="PF12627">
    <property type="entry name" value="PolyA_pol_RNAbd"/>
    <property type="match status" value="1"/>
</dbReference>
<dbReference type="STRING" id="1216932.CM240_0554"/>
<evidence type="ECO:0000259" key="10">
    <source>
        <dbReference type="Pfam" id="PF01743"/>
    </source>
</evidence>
<dbReference type="Pfam" id="PF01743">
    <property type="entry name" value="PolyA_pol"/>
    <property type="match status" value="1"/>
</dbReference>
<dbReference type="SUPFAM" id="SSF81301">
    <property type="entry name" value="Nucleotidyltransferase"/>
    <property type="match status" value="1"/>
</dbReference>
<keyword evidence="14" id="KW-1185">Reference proteome</keyword>
<dbReference type="CDD" id="cd05398">
    <property type="entry name" value="NT_ClassII-CCAase"/>
    <property type="match status" value="1"/>
</dbReference>
<keyword evidence="6" id="KW-0547">Nucleotide-binding</keyword>
<keyword evidence="4 13" id="KW-0548">Nucleotidyltransferase</keyword>
<dbReference type="OrthoDB" id="9805698at2"/>
<dbReference type="InterPro" id="IPR050264">
    <property type="entry name" value="Bact_CCA-adding_enz_type3_sf"/>
</dbReference>
<evidence type="ECO:0000256" key="2">
    <source>
        <dbReference type="ARBA" id="ARBA00022679"/>
    </source>
</evidence>
<dbReference type="InterPro" id="IPR002646">
    <property type="entry name" value="PolA_pol_head_dom"/>
</dbReference>
<dbReference type="InterPro" id="IPR032828">
    <property type="entry name" value="PolyA_RNA-bd"/>
</dbReference>
<feature type="domain" description="tRNA nucleotidyltransferase/poly(A) polymerase RNA and SrmB- binding" evidence="11">
    <location>
        <begin position="175"/>
        <end position="233"/>
    </location>
</feature>
<proteinExistence type="inferred from homology"/>
<reference evidence="13 14" key="1">
    <citation type="submission" date="2013-11" db="EMBL/GenBank/DDBJ databases">
        <title>Complete genome sequence of Clostridum sp. M2/40.</title>
        <authorList>
            <person name="Wibberg D."/>
            <person name="Puehler A."/>
            <person name="Schlueter A."/>
        </authorList>
    </citation>
    <scope>NUCLEOTIDE SEQUENCE [LARGE SCALE GENOMIC DNA]</scope>
    <source>
        <strain evidence="14">M2/40</strain>
    </source>
</reference>